<evidence type="ECO:0000259" key="1">
    <source>
        <dbReference type="Pfam" id="PF13701"/>
    </source>
</evidence>
<dbReference type="NCBIfam" id="NF033539">
    <property type="entry name" value="transpos_IS1380"/>
    <property type="match status" value="1"/>
</dbReference>
<protein>
    <submittedName>
        <fullName evidence="2">IS1380 family transposase</fullName>
    </submittedName>
</protein>
<keyword evidence="3" id="KW-1185">Reference proteome</keyword>
<feature type="domain" description="Transposase DDE" evidence="1">
    <location>
        <begin position="9"/>
        <end position="299"/>
    </location>
</feature>
<dbReference type="OrthoDB" id="3718343at2"/>
<proteinExistence type="predicted"/>
<dbReference type="InterPro" id="IPR047960">
    <property type="entry name" value="Transpos_IS1380"/>
</dbReference>
<dbReference type="Pfam" id="PF13701">
    <property type="entry name" value="DDE_Tnp_1_4"/>
    <property type="match status" value="1"/>
</dbReference>
<dbReference type="Proteomes" id="UP000305233">
    <property type="component" value="Unassembled WGS sequence"/>
</dbReference>
<evidence type="ECO:0000313" key="3">
    <source>
        <dbReference type="Proteomes" id="UP000305233"/>
    </source>
</evidence>
<evidence type="ECO:0000313" key="2">
    <source>
        <dbReference type="EMBL" id="THJ64007.1"/>
    </source>
</evidence>
<name>A0A4S5DYF6_9MICC</name>
<accession>A0A4S5DYF6</accession>
<feature type="non-terminal residue" evidence="2">
    <location>
        <position position="391"/>
    </location>
</feature>
<comment type="caution">
    <text evidence="2">The sequence shown here is derived from an EMBL/GenBank/DDBJ whole genome shotgun (WGS) entry which is preliminary data.</text>
</comment>
<organism evidence="2 3">
    <name type="scientific">Arthrobacter echini</name>
    <dbReference type="NCBI Taxonomy" id="1529066"/>
    <lineage>
        <taxon>Bacteria</taxon>
        <taxon>Bacillati</taxon>
        <taxon>Actinomycetota</taxon>
        <taxon>Actinomycetes</taxon>
        <taxon>Micrococcales</taxon>
        <taxon>Micrococcaceae</taxon>
        <taxon>Arthrobacter</taxon>
    </lineage>
</organism>
<gene>
    <name evidence="2" type="ORF">E8P82_14925</name>
</gene>
<dbReference type="EMBL" id="SSWH01000039">
    <property type="protein sequence ID" value="THJ64007.1"/>
    <property type="molecule type" value="Genomic_DNA"/>
</dbReference>
<dbReference type="RefSeq" id="WP_136455841.1">
    <property type="nucleotide sequence ID" value="NZ_SSWH01000039.1"/>
</dbReference>
<dbReference type="InterPro" id="IPR025668">
    <property type="entry name" value="Tnp_DDE_dom"/>
</dbReference>
<reference evidence="2 3" key="1">
    <citation type="submission" date="2019-04" db="EMBL/GenBank/DDBJ databases">
        <authorList>
            <person name="Liu Q."/>
            <person name="Xin Y.-H."/>
        </authorList>
    </citation>
    <scope>NUCLEOTIDE SEQUENCE [LARGE SCALE GENOMIC DNA]</scope>
    <source>
        <strain evidence="2 3">AM23</strain>
    </source>
</reference>
<sequence>MQVSHSPTALSVSFDEPNLVSAAGLVPVMRLARDAGLHELADDWLSVPTDKGANPGLKVASLVGGMVAGADSIDDMAVLRHGGMKRLFTACYAPSTLGSFLRSFTFGHVRQLDAVASRFLANLASRAPLLGSPAANDVVFVDVDDTIIEVHGYQKQGSGYGYSGVRGLNAILATVSTTNSAPVIAAQRLRKGAAGSARGAKRLITDALSTSQRIGAGNQVLLRADSAFYGHAAVSAALAGGAEVSVTVRMDPAVRRAIAGIEDSAWTTIDYTDAVFDETTDTWISKAEVAETPFTAFSSRKKSEQVPGRLVVRRIPDLNPNTTDGQGTLFETHRHHAFFTTIEPAVLDTVTADATHRKHAIIEQVNADLKDSALAHLPSGHFGANSAWLVT</sequence>
<dbReference type="AlphaFoldDB" id="A0A4S5DYF6"/>